<evidence type="ECO:0000256" key="1">
    <source>
        <dbReference type="SAM" id="MobiDB-lite"/>
    </source>
</evidence>
<keyword evidence="3" id="KW-1185">Reference proteome</keyword>
<dbReference type="Proteomes" id="UP001230207">
    <property type="component" value="Unassembled WGS sequence"/>
</dbReference>
<comment type="caution">
    <text evidence="2">The sequence shown here is derived from an EMBL/GenBank/DDBJ whole genome shotgun (WGS) entry which is preliminary data.</text>
</comment>
<evidence type="ECO:0000313" key="3">
    <source>
        <dbReference type="Proteomes" id="UP001230207"/>
    </source>
</evidence>
<protein>
    <recommendedName>
        <fullName evidence="4">HARP domain-containing protein</fullName>
    </recommendedName>
</protein>
<dbReference type="EMBL" id="JAUSVF010000003">
    <property type="protein sequence ID" value="MDQ0323307.1"/>
    <property type="molecule type" value="Genomic_DNA"/>
</dbReference>
<reference evidence="2 3" key="1">
    <citation type="submission" date="2023-07" db="EMBL/GenBank/DDBJ databases">
        <title>Genomic Encyclopedia of Type Strains, Phase IV (KMG-IV): sequencing the most valuable type-strain genomes for metagenomic binning, comparative biology and taxonomic classification.</title>
        <authorList>
            <person name="Goeker M."/>
        </authorList>
    </citation>
    <scope>NUCLEOTIDE SEQUENCE [LARGE SCALE GENOMIC DNA]</scope>
    <source>
        <strain evidence="2 3">DSM 1112</strain>
    </source>
</reference>
<organism evidence="2 3">
    <name type="scientific">Pararhizobium capsulatum DSM 1112</name>
    <dbReference type="NCBI Taxonomy" id="1121113"/>
    <lineage>
        <taxon>Bacteria</taxon>
        <taxon>Pseudomonadati</taxon>
        <taxon>Pseudomonadota</taxon>
        <taxon>Alphaproteobacteria</taxon>
        <taxon>Hyphomicrobiales</taxon>
        <taxon>Rhizobiaceae</taxon>
        <taxon>Rhizobium/Agrobacterium group</taxon>
        <taxon>Pararhizobium</taxon>
    </lineage>
</organism>
<sequence>MEKADQEIPSTVVGATTDLPHDRMTVERFRATFPRARWNDDLKAWFVPGQTAQKRIGRWLAEMEAEADAFADEKGRDAFAFDPIESRYLKAAAATLQIRTPFSKTLVHEIREIPYARWDADRRLWTVPYRSFEDLRRRWPKIEAAAERGEPEARKARQAAIKGTDEDAASKAKARERRRKRYPVPVNNVPPFDHAIGTHIGIVFFIGTDGELADAETVRAFYFDTENDDVYTWASWRQGSLEELVTTWPARLPPCDTERKRGWWIPTLDALRDARRDARSKRKSRQRRDGATSSGERSTDGP</sequence>
<feature type="region of interest" description="Disordered" evidence="1">
    <location>
        <begin position="147"/>
        <end position="180"/>
    </location>
</feature>
<accession>A0ABU0BYG9</accession>
<proteinExistence type="predicted"/>
<evidence type="ECO:0008006" key="4">
    <source>
        <dbReference type="Google" id="ProtNLM"/>
    </source>
</evidence>
<evidence type="ECO:0000313" key="2">
    <source>
        <dbReference type="EMBL" id="MDQ0323307.1"/>
    </source>
</evidence>
<name>A0ABU0BYG9_9HYPH</name>
<feature type="region of interest" description="Disordered" evidence="1">
    <location>
        <begin position="275"/>
        <end position="302"/>
    </location>
</feature>
<gene>
    <name evidence="2" type="ORF">QO002_005513</name>
</gene>
<dbReference type="RefSeq" id="WP_307235767.1">
    <property type="nucleotide sequence ID" value="NZ_JAUSVF010000003.1"/>
</dbReference>